<evidence type="ECO:0000313" key="2">
    <source>
        <dbReference type="Proteomes" id="UP000821853"/>
    </source>
</evidence>
<evidence type="ECO:0000313" key="1">
    <source>
        <dbReference type="EMBL" id="KAH9371658.1"/>
    </source>
</evidence>
<dbReference type="OMA" id="NMNELSH"/>
<dbReference type="AlphaFoldDB" id="A0A9J6G897"/>
<organism evidence="1 2">
    <name type="scientific">Haemaphysalis longicornis</name>
    <name type="common">Bush tick</name>
    <dbReference type="NCBI Taxonomy" id="44386"/>
    <lineage>
        <taxon>Eukaryota</taxon>
        <taxon>Metazoa</taxon>
        <taxon>Ecdysozoa</taxon>
        <taxon>Arthropoda</taxon>
        <taxon>Chelicerata</taxon>
        <taxon>Arachnida</taxon>
        <taxon>Acari</taxon>
        <taxon>Parasitiformes</taxon>
        <taxon>Ixodida</taxon>
        <taxon>Ixodoidea</taxon>
        <taxon>Ixodidae</taxon>
        <taxon>Haemaphysalinae</taxon>
        <taxon>Haemaphysalis</taxon>
    </lineage>
</organism>
<accession>A0A9J6G897</accession>
<comment type="caution">
    <text evidence="1">The sequence shown here is derived from an EMBL/GenBank/DDBJ whole genome shotgun (WGS) entry which is preliminary data.</text>
</comment>
<gene>
    <name evidence="1" type="ORF">HPB48_019403</name>
</gene>
<dbReference type="EMBL" id="JABSTR010000005">
    <property type="protein sequence ID" value="KAH9371658.1"/>
    <property type="molecule type" value="Genomic_DNA"/>
</dbReference>
<dbReference type="VEuPathDB" id="VectorBase:HLOH_046787"/>
<sequence length="149" mass="17155">MQCKQSLLSVTKKILEKSPLRYTLVRGLSSLDPRQMLSKPDECIESLKKVLDALTVAERMNEHSKDTVLAQFIELLQERKHDFQLFERSSHVLDKFFYELLKIGSAYNELWSVVKLLLTLSHGQASVGRGFSLNRQVSAENMNELSHYL</sequence>
<reference evidence="1 2" key="1">
    <citation type="journal article" date="2020" name="Cell">
        <title>Large-Scale Comparative Analyses of Tick Genomes Elucidate Their Genetic Diversity and Vector Capacities.</title>
        <authorList>
            <consortium name="Tick Genome and Microbiome Consortium (TIGMIC)"/>
            <person name="Jia N."/>
            <person name="Wang J."/>
            <person name="Shi W."/>
            <person name="Du L."/>
            <person name="Sun Y."/>
            <person name="Zhan W."/>
            <person name="Jiang J.F."/>
            <person name="Wang Q."/>
            <person name="Zhang B."/>
            <person name="Ji P."/>
            <person name="Bell-Sakyi L."/>
            <person name="Cui X.M."/>
            <person name="Yuan T.T."/>
            <person name="Jiang B.G."/>
            <person name="Yang W.F."/>
            <person name="Lam T.T."/>
            <person name="Chang Q.C."/>
            <person name="Ding S.J."/>
            <person name="Wang X.J."/>
            <person name="Zhu J.G."/>
            <person name="Ruan X.D."/>
            <person name="Zhao L."/>
            <person name="Wei J.T."/>
            <person name="Ye R.Z."/>
            <person name="Que T.C."/>
            <person name="Du C.H."/>
            <person name="Zhou Y.H."/>
            <person name="Cheng J.X."/>
            <person name="Dai P.F."/>
            <person name="Guo W.B."/>
            <person name="Han X.H."/>
            <person name="Huang E.J."/>
            <person name="Li L.F."/>
            <person name="Wei W."/>
            <person name="Gao Y.C."/>
            <person name="Liu J.Z."/>
            <person name="Shao H.Z."/>
            <person name="Wang X."/>
            <person name="Wang C.C."/>
            <person name="Yang T.C."/>
            <person name="Huo Q.B."/>
            <person name="Li W."/>
            <person name="Chen H.Y."/>
            <person name="Chen S.E."/>
            <person name="Zhou L.G."/>
            <person name="Ni X.B."/>
            <person name="Tian J.H."/>
            <person name="Sheng Y."/>
            <person name="Liu T."/>
            <person name="Pan Y.S."/>
            <person name="Xia L.Y."/>
            <person name="Li J."/>
            <person name="Zhao F."/>
            <person name="Cao W.C."/>
        </authorList>
    </citation>
    <scope>NUCLEOTIDE SEQUENCE [LARGE SCALE GENOMIC DNA]</scope>
    <source>
        <strain evidence="1">HaeL-2018</strain>
    </source>
</reference>
<name>A0A9J6G897_HAELO</name>
<proteinExistence type="predicted"/>
<dbReference type="OrthoDB" id="6435013at2759"/>
<protein>
    <submittedName>
        <fullName evidence="1">Uncharacterized protein</fullName>
    </submittedName>
</protein>
<dbReference type="Proteomes" id="UP000821853">
    <property type="component" value="Chromosome 3"/>
</dbReference>
<keyword evidence="2" id="KW-1185">Reference proteome</keyword>